<name>A0A6J7IPV6_9ZZZZ</name>
<protein>
    <submittedName>
        <fullName evidence="1">Unannotated protein</fullName>
    </submittedName>
</protein>
<evidence type="ECO:0000313" key="1">
    <source>
        <dbReference type="EMBL" id="CAB4933323.1"/>
    </source>
</evidence>
<dbReference type="EMBL" id="CAFBND010000015">
    <property type="protein sequence ID" value="CAB4933323.1"/>
    <property type="molecule type" value="Genomic_DNA"/>
</dbReference>
<gene>
    <name evidence="1" type="ORF">UFOPK3752_00576</name>
    <name evidence="2" type="ORF">UFOPK4150_02102</name>
</gene>
<dbReference type="EMBL" id="CAFBPU010000060">
    <property type="protein sequence ID" value="CAB5038971.1"/>
    <property type="molecule type" value="Genomic_DNA"/>
</dbReference>
<dbReference type="AlphaFoldDB" id="A0A6J7IPV6"/>
<sequence>MAGAGSVSVGRGGDSTALTVALAGSEPRIYFGGNCQGNFIIDRNVTVIGGLRANGSRSKEGTAILDGHGSGTVIAVTSGTVALSRLTMRNDYTYGGGGIHNVGNLHLLA</sequence>
<evidence type="ECO:0000313" key="2">
    <source>
        <dbReference type="EMBL" id="CAB5038971.1"/>
    </source>
</evidence>
<accession>A0A6J7IPV6</accession>
<proteinExistence type="predicted"/>
<organism evidence="1">
    <name type="scientific">freshwater metagenome</name>
    <dbReference type="NCBI Taxonomy" id="449393"/>
    <lineage>
        <taxon>unclassified sequences</taxon>
        <taxon>metagenomes</taxon>
        <taxon>ecological metagenomes</taxon>
    </lineage>
</organism>
<reference evidence="1" key="1">
    <citation type="submission" date="2020-05" db="EMBL/GenBank/DDBJ databases">
        <authorList>
            <person name="Chiriac C."/>
            <person name="Salcher M."/>
            <person name="Ghai R."/>
            <person name="Kavagutti S V."/>
        </authorList>
    </citation>
    <scope>NUCLEOTIDE SEQUENCE</scope>
</reference>